<feature type="region of interest" description="Disordered" evidence="1">
    <location>
        <begin position="51"/>
        <end position="122"/>
    </location>
</feature>
<accession>A0A4Q2DSI7</accession>
<dbReference type="STRING" id="2316362.A0A4Q2DSI7"/>
<organism evidence="2 3">
    <name type="scientific">Candolleomyces aberdarensis</name>
    <dbReference type="NCBI Taxonomy" id="2316362"/>
    <lineage>
        <taxon>Eukaryota</taxon>
        <taxon>Fungi</taxon>
        <taxon>Dikarya</taxon>
        <taxon>Basidiomycota</taxon>
        <taxon>Agaricomycotina</taxon>
        <taxon>Agaricomycetes</taxon>
        <taxon>Agaricomycetidae</taxon>
        <taxon>Agaricales</taxon>
        <taxon>Agaricineae</taxon>
        <taxon>Psathyrellaceae</taxon>
        <taxon>Candolleomyces</taxon>
    </lineage>
</organism>
<feature type="compositionally biased region" description="Polar residues" evidence="1">
    <location>
        <begin position="87"/>
        <end position="99"/>
    </location>
</feature>
<evidence type="ECO:0000313" key="3">
    <source>
        <dbReference type="Proteomes" id="UP000290288"/>
    </source>
</evidence>
<comment type="caution">
    <text evidence="2">The sequence shown here is derived from an EMBL/GenBank/DDBJ whole genome shotgun (WGS) entry which is preliminary data.</text>
</comment>
<sequence>MSDLYTTETTKPTTRNAGASAGNKVRGAFQAVHGVGESIRGNTMSALDSMIGRGNPETDDIARRGQEETHRGVGNMRGWDDDPARVTSGQHPSTANPTYHDTAPSGATRIVTQPAGTRTSSL</sequence>
<dbReference type="OrthoDB" id="2590867at2759"/>
<evidence type="ECO:0000313" key="2">
    <source>
        <dbReference type="EMBL" id="RXW23013.1"/>
    </source>
</evidence>
<evidence type="ECO:0000256" key="1">
    <source>
        <dbReference type="SAM" id="MobiDB-lite"/>
    </source>
</evidence>
<reference evidence="2 3" key="1">
    <citation type="submission" date="2019-01" db="EMBL/GenBank/DDBJ databases">
        <title>Draft genome sequence of Psathyrella aberdarensis IHI B618.</title>
        <authorList>
            <person name="Buettner E."/>
            <person name="Kellner H."/>
        </authorList>
    </citation>
    <scope>NUCLEOTIDE SEQUENCE [LARGE SCALE GENOMIC DNA]</scope>
    <source>
        <strain evidence="2 3">IHI B618</strain>
    </source>
</reference>
<proteinExistence type="predicted"/>
<feature type="compositionally biased region" description="Polar residues" evidence="1">
    <location>
        <begin position="1"/>
        <end position="17"/>
    </location>
</feature>
<dbReference type="AlphaFoldDB" id="A0A4Q2DSI7"/>
<feature type="compositionally biased region" description="Basic and acidic residues" evidence="1">
    <location>
        <begin position="60"/>
        <end position="71"/>
    </location>
</feature>
<gene>
    <name evidence="2" type="ORF">EST38_g2843</name>
</gene>
<protein>
    <submittedName>
        <fullName evidence="2">Uncharacterized protein</fullName>
    </submittedName>
</protein>
<dbReference type="Proteomes" id="UP000290288">
    <property type="component" value="Unassembled WGS sequence"/>
</dbReference>
<dbReference type="EMBL" id="SDEE01000054">
    <property type="protein sequence ID" value="RXW23013.1"/>
    <property type="molecule type" value="Genomic_DNA"/>
</dbReference>
<name>A0A4Q2DSI7_9AGAR</name>
<feature type="region of interest" description="Disordered" evidence="1">
    <location>
        <begin position="1"/>
        <end position="22"/>
    </location>
</feature>
<keyword evidence="3" id="KW-1185">Reference proteome</keyword>
<feature type="compositionally biased region" description="Polar residues" evidence="1">
    <location>
        <begin position="110"/>
        <end position="122"/>
    </location>
</feature>